<keyword evidence="2" id="KW-1185">Reference proteome</keyword>
<accession>A0A9Q3DEM1</accession>
<evidence type="ECO:0000313" key="2">
    <source>
        <dbReference type="Proteomes" id="UP000765509"/>
    </source>
</evidence>
<organism evidence="1 2">
    <name type="scientific">Austropuccinia psidii MF-1</name>
    <dbReference type="NCBI Taxonomy" id="1389203"/>
    <lineage>
        <taxon>Eukaryota</taxon>
        <taxon>Fungi</taxon>
        <taxon>Dikarya</taxon>
        <taxon>Basidiomycota</taxon>
        <taxon>Pucciniomycotina</taxon>
        <taxon>Pucciniomycetes</taxon>
        <taxon>Pucciniales</taxon>
        <taxon>Sphaerophragmiaceae</taxon>
        <taxon>Austropuccinia</taxon>
    </lineage>
</organism>
<dbReference type="EMBL" id="AVOT02015222">
    <property type="protein sequence ID" value="MBW0499348.1"/>
    <property type="molecule type" value="Genomic_DNA"/>
</dbReference>
<proteinExistence type="predicted"/>
<protein>
    <submittedName>
        <fullName evidence="1">Uncharacterized protein</fullName>
    </submittedName>
</protein>
<sequence>MGTSDLEYIGPPPIGMGSPTLVHLATSLFLEPVTNTRYKYKIQSRESPYSQLEYPKVPLGVGASETGNSFPKGPVFFHHKYLLTLEAGIPGQQHGFFPKKQKWNFEEFGLKYCKHSFPFIKNSVQAGSRTSTAL</sequence>
<dbReference type="AlphaFoldDB" id="A0A9Q3DEM1"/>
<evidence type="ECO:0000313" key="1">
    <source>
        <dbReference type="EMBL" id="MBW0499348.1"/>
    </source>
</evidence>
<name>A0A9Q3DEM1_9BASI</name>
<dbReference type="Proteomes" id="UP000765509">
    <property type="component" value="Unassembled WGS sequence"/>
</dbReference>
<gene>
    <name evidence="1" type="ORF">O181_039063</name>
</gene>
<reference evidence="1" key="1">
    <citation type="submission" date="2021-03" db="EMBL/GenBank/DDBJ databases">
        <title>Draft genome sequence of rust myrtle Austropuccinia psidii MF-1, a brazilian biotype.</title>
        <authorList>
            <person name="Quecine M.C."/>
            <person name="Pachon D.M.R."/>
            <person name="Bonatelli M.L."/>
            <person name="Correr F.H."/>
            <person name="Franceschini L.M."/>
            <person name="Leite T.F."/>
            <person name="Margarido G.R.A."/>
            <person name="Almeida C.A."/>
            <person name="Ferrarezi J.A."/>
            <person name="Labate C.A."/>
        </authorList>
    </citation>
    <scope>NUCLEOTIDE SEQUENCE</scope>
    <source>
        <strain evidence="1">MF-1</strain>
    </source>
</reference>
<comment type="caution">
    <text evidence="1">The sequence shown here is derived from an EMBL/GenBank/DDBJ whole genome shotgun (WGS) entry which is preliminary data.</text>
</comment>